<dbReference type="EMBL" id="JABANP010000072">
    <property type="protein sequence ID" value="KAF4691743.1"/>
    <property type="molecule type" value="Genomic_DNA"/>
</dbReference>
<name>A0A7J6P6G1_PEROL</name>
<dbReference type="OrthoDB" id="445175at2759"/>
<feature type="region of interest" description="Disordered" evidence="1">
    <location>
        <begin position="217"/>
        <end position="248"/>
    </location>
</feature>
<dbReference type="InterPro" id="IPR013887">
    <property type="entry name" value="UPF0592"/>
</dbReference>
<feature type="compositionally biased region" description="Low complexity" evidence="1">
    <location>
        <begin position="311"/>
        <end position="323"/>
    </location>
</feature>
<gene>
    <name evidence="2" type="ORF">FOZ60_014893</name>
</gene>
<feature type="compositionally biased region" description="Polar residues" evidence="1">
    <location>
        <begin position="260"/>
        <end position="273"/>
    </location>
</feature>
<evidence type="ECO:0000256" key="1">
    <source>
        <dbReference type="SAM" id="MobiDB-lite"/>
    </source>
</evidence>
<feature type="region of interest" description="Disordered" evidence="1">
    <location>
        <begin position="260"/>
        <end position="287"/>
    </location>
</feature>
<dbReference type="Proteomes" id="UP000541610">
    <property type="component" value="Unassembled WGS sequence"/>
</dbReference>
<proteinExistence type="predicted"/>
<reference evidence="2 3" key="1">
    <citation type="submission" date="2020-04" db="EMBL/GenBank/DDBJ databases">
        <title>Perkinsus olseni comparative genomics.</title>
        <authorList>
            <person name="Bogema D.R."/>
        </authorList>
    </citation>
    <scope>NUCLEOTIDE SEQUENCE [LARGE SCALE GENOMIC DNA]</scope>
    <source>
        <strain evidence="2">00978-12</strain>
    </source>
</reference>
<sequence>MTSAKKDVGNLSVGRGNPRRLHWTIEPRVARGCLWPACGFLRILVTLNDFCFTDDLLSDGVLNKYGEVKDLRFGRGRGAAGDVMYVDYFTWKSAELAVKNFNGKMSFGTDRRHMSCHFTPTTEEMIRVIKDDLRQKRKMKLEKANAAAAESQAKRRNVLRQMLGVSKNAGQEDTQLPMEAAAIGNYVTCEKAPDGHTYTILWEVPHRVFDGVRRFPENEKPREEVDRQATHNNTGDEALPRDPEPPLDAAVQDINQIHVSPYTPASGNAVQTAGSESSSSEGDWEEANAFSKTSHFDAWEVGSSASNHRPSCSSVMSPSRQSSVAYSDTDALEVDDIGHPLNTPSPYWIPKGHAAGPTTAVAAKDGGRSEKLMEFLVGVSAVRITGLDRTGDYCLRLEWGDGGKHRYQTKVCRHTDQPEWPEVVLRFRWTTSSLQDRNFVLKLIRVDDDDMLLSRRGSAVSSIISGVLSDITEQRESPEDGRQHPPARKRVTVGSCCIAIEDIATGPVHHDMALISEGCCSKAVRVEMNISVDQMCDMQIYPIACLFEQNSNINFVFSGRTSESVADSQERSRSHTNSDLAGEMLRQQQACRHPLDSAVFGTHDTADLQRFEWKVSFVINNGERSKESSFPACWSEMCTDPLWDAVDGIRLDKRTYLFRSCSSVLNKKVMTRHALCLLGDENGADISWITRMISEKLRETNEIVSSSNSSSGACNTAACTAGNENTADDEIGTEGITDMVTMAKKLVDADGDTRKAVHSNGCAEASRTLTQTLRESLRDLVTSDDIQQAALGLLSRHHLERLGQLSRKGCSIAPVLDESVLPIIQLRTTLENLNRHHIRIVAHCRDRTKTTSGDAIQGGGDTERIFGETWVPFSKIVRASVADRNAPVSSTTSAVTISGMRRSSMHLVDTMATAVDGTPLDEQLTDRHHFQASVFKGHLQHAGHIVGTVACVFVFQNNPVLSQLAAGVRTERGIQRVSPIILGEVSRLVDFDNLMYFDDENEGSGNRIIADLPSQVRSIASNHKKLLELMFEAPQSRSTPTITTTTTTIPVENLSRSAARELGRKLGHRSSTSTTTDRQRILKDIQRDLKACRSDAFNSSTPDGGDAAAQESRSFVYPSEDTLVMTQHVLQLIFRRQEIDFPMLLPEAFLTGATGQADSRSHGHSSPDWRLLCNAINKARAADLVASDQSGPITAAKDSLKPSSKIQRLEPTDIALLKHLARRCEREYPRLHSALCEDVELGVEMSKIVSGKGLTRRHSVESIEEESTNPAPAGKRLERFKGSVKARTSMLDRLIAFACRSGTQPASRSPPGASLSPKSRLLTRDEARAVLLVHRKMRTCRQVWLLLHKLLDHTLSWMNHKVEPNVDVRKYLSGLRSDPPTTAPPAYRVSSAVLMAILYFRLPKFGLELLSAILPPRDQNQHISAGRMARYPVCDLKLVLDWSSFHELVDNYWGRESLLHDLHVQQQRTGRRSSFEDARWRRLMGLRTRCFNSFLINWTKNVRQTLGGANLSRALQWHTIPGYVWLVKAVVLDLQRYSSTPAGLPDGLVSACGALLAVNPRLLSAFIKACWIRTNVYAQSSVYDALTYADFWLTVVRQWNANNALNENGGQQQAATNSMPASIRRKLILSQTVHFAVLPDNFDHRFMNIGIRRILVQSDIVSTKAQCLWLLYRNLQSFGGVHREAIVSGILLHEKHGPDMLLHWCPLVRKLYQLVLLFQIVHAYRVNREICSTAFRESLQEDFGIPEDSHQDSPNYALVVALVEACLGPTTAQKLVDQAGPPTVTSAVRKYEVDTSHRIYVQYVQAEFSQVLKSYSAWFTIVARSSQHDCCPGFGKCPTANPNCESLPERPVVNVPRSFETAFHEPELERRV</sequence>
<evidence type="ECO:0000313" key="3">
    <source>
        <dbReference type="Proteomes" id="UP000541610"/>
    </source>
</evidence>
<comment type="caution">
    <text evidence="2">The sequence shown here is derived from an EMBL/GenBank/DDBJ whole genome shotgun (WGS) entry which is preliminary data.</text>
</comment>
<dbReference type="PANTHER" id="PTHR35397:SF1">
    <property type="entry name" value="ARMADILLO-LIKE HELICAL DOMAIN-CONTAINING PROTEIN"/>
    <property type="match status" value="1"/>
</dbReference>
<dbReference type="Pfam" id="PF08578">
    <property type="entry name" value="DUF1765"/>
    <property type="match status" value="1"/>
</dbReference>
<organism evidence="2 3">
    <name type="scientific">Perkinsus olseni</name>
    <name type="common">Perkinsus atlanticus</name>
    <dbReference type="NCBI Taxonomy" id="32597"/>
    <lineage>
        <taxon>Eukaryota</taxon>
        <taxon>Sar</taxon>
        <taxon>Alveolata</taxon>
        <taxon>Perkinsozoa</taxon>
        <taxon>Perkinsea</taxon>
        <taxon>Perkinsida</taxon>
        <taxon>Perkinsidae</taxon>
        <taxon>Perkinsus</taxon>
    </lineage>
</organism>
<protein>
    <submittedName>
        <fullName evidence="2">Uncharacterized protein</fullName>
    </submittedName>
</protein>
<feature type="compositionally biased region" description="Basic and acidic residues" evidence="1">
    <location>
        <begin position="217"/>
        <end position="229"/>
    </location>
</feature>
<accession>A0A7J6P6G1</accession>
<feature type="region of interest" description="Disordered" evidence="1">
    <location>
        <begin position="302"/>
        <end position="327"/>
    </location>
</feature>
<dbReference type="PANTHER" id="PTHR35397">
    <property type="entry name" value="C2 DOMAIN-CONTAINING PROTEIN-RELATED"/>
    <property type="match status" value="1"/>
</dbReference>
<evidence type="ECO:0000313" key="2">
    <source>
        <dbReference type="EMBL" id="KAF4691743.1"/>
    </source>
</evidence>